<evidence type="ECO:0000313" key="4">
    <source>
        <dbReference type="Proteomes" id="UP000254082"/>
    </source>
</evidence>
<evidence type="ECO:0000256" key="1">
    <source>
        <dbReference type="PROSITE-ProRule" id="PRU00409"/>
    </source>
</evidence>
<sequence>MKDRLLFLEGASLTSRETLTVLLAEKYKVDVLSPDRFSITAFSRLTHMLTTVDVNRSPLTYLKQLDQLLEEKDYKAILPTHEEGWLLANGKSLLSSDLPLVLSEAETFQEVAGKIAFAELADKLDIPIPKWEYVTDLESIHLPYPYWLKADYGTAGRSVYKVTSDLDLKNLVKRQLFGNERWMAQQDIAGQYGQVQAVFNHGKLLAVHSSIKIGSGAGGSAAARLSIESVATREHIEKIGRHLKWHGGLTLDFISVNHAFYYIECNPRMVEPANAYKAGVNFPKILIELAKGNDSQTDICVGKPDVKTHSLLALIIGTAERTQSRRKIWQTIREWLFKSDSAEVLTPIRHDFPSVIPLVVITIRLLLNPKSVKKLVEHTVGHYSVAPATIKAVEQQASMKTSY</sequence>
<keyword evidence="1" id="KW-0067">ATP-binding</keyword>
<gene>
    <name evidence="3" type="ORF">NCTC11391_00444</name>
</gene>
<dbReference type="PROSITE" id="PS50975">
    <property type="entry name" value="ATP_GRASP"/>
    <property type="match status" value="1"/>
</dbReference>
<proteinExistence type="predicted"/>
<dbReference type="RefSeq" id="WP_115324845.1">
    <property type="nucleotide sequence ID" value="NZ_UHFA01000002.1"/>
</dbReference>
<dbReference type="Proteomes" id="UP000254082">
    <property type="component" value="Unassembled WGS sequence"/>
</dbReference>
<reference evidence="3 4" key="1">
    <citation type="submission" date="2018-06" db="EMBL/GenBank/DDBJ databases">
        <authorList>
            <consortium name="Pathogen Informatics"/>
            <person name="Doyle S."/>
        </authorList>
    </citation>
    <scope>NUCLEOTIDE SEQUENCE [LARGE SCALE GENOMIC DNA]</scope>
    <source>
        <strain evidence="4">NCTC 11391</strain>
    </source>
</reference>
<protein>
    <submittedName>
        <fullName evidence="3">Predicted ATP-grasp enzyme</fullName>
    </submittedName>
</protein>
<name>A0A380JDG3_STRDO</name>
<keyword evidence="1" id="KW-0547">Nucleotide-binding</keyword>
<evidence type="ECO:0000259" key="2">
    <source>
        <dbReference type="PROSITE" id="PS50975"/>
    </source>
</evidence>
<organism evidence="3 4">
    <name type="scientific">Streptococcus downei MFe28</name>
    <dbReference type="NCBI Taxonomy" id="764290"/>
    <lineage>
        <taxon>Bacteria</taxon>
        <taxon>Bacillati</taxon>
        <taxon>Bacillota</taxon>
        <taxon>Bacilli</taxon>
        <taxon>Lactobacillales</taxon>
        <taxon>Streptococcaceae</taxon>
        <taxon>Streptococcus</taxon>
    </lineage>
</organism>
<dbReference type="AlphaFoldDB" id="A0A380JDG3"/>
<dbReference type="GO" id="GO:0005524">
    <property type="term" value="F:ATP binding"/>
    <property type="evidence" value="ECO:0007669"/>
    <property type="project" value="UniProtKB-UniRule"/>
</dbReference>
<dbReference type="SUPFAM" id="SSF56059">
    <property type="entry name" value="Glutathione synthetase ATP-binding domain-like"/>
    <property type="match status" value="1"/>
</dbReference>
<keyword evidence="4" id="KW-1185">Reference proteome</keyword>
<evidence type="ECO:0000313" key="3">
    <source>
        <dbReference type="EMBL" id="SUN35440.1"/>
    </source>
</evidence>
<accession>A0A380JDG3</accession>
<feature type="domain" description="ATP-grasp" evidence="2">
    <location>
        <begin position="118"/>
        <end position="291"/>
    </location>
</feature>
<dbReference type="GO" id="GO:0046872">
    <property type="term" value="F:metal ion binding"/>
    <property type="evidence" value="ECO:0007669"/>
    <property type="project" value="InterPro"/>
</dbReference>
<dbReference type="OrthoDB" id="2210549at2"/>
<dbReference type="Gene3D" id="3.30.470.20">
    <property type="entry name" value="ATP-grasp fold, B domain"/>
    <property type="match status" value="1"/>
</dbReference>
<dbReference type="InterPro" id="IPR011761">
    <property type="entry name" value="ATP-grasp"/>
</dbReference>
<dbReference type="EMBL" id="UHFA01000002">
    <property type="protein sequence ID" value="SUN35440.1"/>
    <property type="molecule type" value="Genomic_DNA"/>
</dbReference>